<sequence length="47" mass="5552">MLIAATQTPANAATINRQDFINGISWWRDKEKRFEREDMEENQKANL</sequence>
<reference evidence="1 2" key="1">
    <citation type="journal article" date="2013" name="Mar. Genomics">
        <title>Expression of sulfatases in Rhodopirellula baltica and the diversity of sulfatases in the genus Rhodopirellula.</title>
        <authorList>
            <person name="Wegner C.E."/>
            <person name="Richter-Heitmann T."/>
            <person name="Klindworth A."/>
            <person name="Klockow C."/>
            <person name="Richter M."/>
            <person name="Achstetter T."/>
            <person name="Glockner F.O."/>
            <person name="Harder J."/>
        </authorList>
    </citation>
    <scope>NUCLEOTIDE SEQUENCE [LARGE SCALE GENOMIC DNA]</scope>
    <source>
        <strain evidence="1 2">WH47</strain>
    </source>
</reference>
<dbReference type="Proteomes" id="UP000006222">
    <property type="component" value="Unassembled WGS sequence"/>
</dbReference>
<dbReference type="AlphaFoldDB" id="F2AWK8"/>
<dbReference type="PATRIC" id="fig|991778.3.peg.4354"/>
<evidence type="ECO:0000313" key="1">
    <source>
        <dbReference type="EMBL" id="EGF25942.1"/>
    </source>
</evidence>
<protein>
    <submittedName>
        <fullName evidence="1">Uncharacterized protein</fullName>
    </submittedName>
</protein>
<proteinExistence type="predicted"/>
<evidence type="ECO:0000313" key="2">
    <source>
        <dbReference type="Proteomes" id="UP000006222"/>
    </source>
</evidence>
<accession>F2AWK8</accession>
<name>F2AWK8_RHOBT</name>
<organism evidence="1 2">
    <name type="scientific">Rhodopirellula baltica WH47</name>
    <dbReference type="NCBI Taxonomy" id="991778"/>
    <lineage>
        <taxon>Bacteria</taxon>
        <taxon>Pseudomonadati</taxon>
        <taxon>Planctomycetota</taxon>
        <taxon>Planctomycetia</taxon>
        <taxon>Pirellulales</taxon>
        <taxon>Pirellulaceae</taxon>
        <taxon>Rhodopirellula</taxon>
    </lineage>
</organism>
<dbReference type="EMBL" id="AFAR01000203">
    <property type="protein sequence ID" value="EGF25942.1"/>
    <property type="molecule type" value="Genomic_DNA"/>
</dbReference>
<gene>
    <name evidence="1" type="ORF">RBWH47_00747</name>
</gene>
<comment type="caution">
    <text evidence="1">The sequence shown here is derived from an EMBL/GenBank/DDBJ whole genome shotgun (WGS) entry which is preliminary data.</text>
</comment>